<proteinExistence type="predicted"/>
<dbReference type="Gene3D" id="2.60.40.10">
    <property type="entry name" value="Immunoglobulins"/>
    <property type="match status" value="1"/>
</dbReference>
<feature type="domain" description="Ig-like" evidence="1">
    <location>
        <begin position="360"/>
        <end position="436"/>
    </location>
</feature>
<sequence>MSGQSSAFYVDVTGGLPDYSMDFSVTATGFPTWTFTNVPIDISSEFEVCVADVPVAVYDEATHSLLVPKLMTGHDIIITLLNVYGKYGCTAILDNAEQIITIHTLPPILAPHLTFCKGIANNINLTDYDIFVSSFYDVSWYDGDPLQGGDIINSPTGANLFNVNQLWALIADDYCQNSIQIPLTLLPQPKLDSVPPLQICKGDIVALQTIPLIDAGNSMPVYTFHSGLPPDTTNRLNPLIYIPNDTVTVYVLATAGMCYDTIPIEIDVQDYPDFTLQGSPCDMIAHTYSIVFTSSADSIHASAGIVVNNPTGQDSIKGIPENVNVTIEILNPSALCKDTFLITAPNCNCPLINSPIAGQASYSICDGNAIPVLSVTIDPGMVANWYNVPSGGVALLQNSLTYQPPSAVSAIYYAEALDPLNLCYSIRTQIPFDVYPVADLQQVADPTLCDQETINLNTLAPTVLNGVGGSGQWFDLTTNLPVSGIIQPQNGDAWYYLFTSSPGNCPSSDTIQAIVNSLPIVDLYNILCDDVALEYEVSFTSDADVVLVSVGNLTHIAGTDSFSLTNIPFDTDITFDLTNTATGCTNSIFQAAPDCSCPALLQTNSIELCSAQSALDLSAYVGFGVNGSWQLVSTPAGANPATLLGNNFNGTNKDAGLYVLRFIRSVILADCVDTAAFQIQLHTSPFVDAGSNATVCAPDVINLFGSGGGSNVTFHWTETGSAAVANANALNTSYTPTLADITAGSVSFTLTATDQTGFCPPASETITITIDGSAYFIIAPGSQVYCDTADIQVNFDALITFGNKNGHWFFPDTVSAPITGSSMFNPSTLASGNYTVFYTTSNAVLPCKNDTVGVNLIIRNCACPSVALSAPSQGICSESAIQELNNFLITAEPGTWSITGKPAGSKPAVIKGTKFVTNNSDVGLSTLRYSLPNPVAGCNAFAEITIEVISTPSLQITSVKCATDLQSWEAIITSNTANITNTQGNLTSIGNGQYLIDGLTLLTNLQVSASNGGGLCTSNLIISAPDCACTLTISNLPDNISLCPDEKTTFNAVVSGAKGNAVSFWIVNNDSLYQNSLEVGTAGTYTFVSLDELGCREEKQINVNVYTEMVPDVSVVDITCPGDQDGQIILNAIAGGNGPFFISINGGTMQPVLSFPYTFNGLKVGNYKIDLLDGFSCAITFNIMVQSVSSETLDLEPDKTILVGDSVEIKPLISFIPDSFYWTGDLTLIDPLVLDNWIKPETDQEYMLFAIDSKGCLYSDDIKIKVLLHSSIYVPTIFSPNGDGVNDLLAPLPDPSVTTIEYFEIYSRWGELVYSSPSNFTPNQSNIGWDGSLKGKPLNPGVYVYRLSATNKKGKVLQLTGDVTLLR</sequence>
<dbReference type="NCBIfam" id="TIGR04131">
    <property type="entry name" value="Bac_Flav_CTERM"/>
    <property type="match status" value="1"/>
</dbReference>
<reference evidence="2 3" key="1">
    <citation type="submission" date="2020-10" db="EMBL/GenBank/DDBJ databases">
        <title>Connecting structure to function with the recovery of over 1000 high-quality activated sludge metagenome-assembled genomes encoding full-length rRNA genes using long-read sequencing.</title>
        <authorList>
            <person name="Singleton C.M."/>
            <person name="Petriglieri F."/>
            <person name="Kristensen J.M."/>
            <person name="Kirkegaard R.H."/>
            <person name="Michaelsen T.Y."/>
            <person name="Andersen M.H."/>
            <person name="Karst S.M."/>
            <person name="Dueholm M.S."/>
            <person name="Nielsen P.H."/>
            <person name="Albertsen M."/>
        </authorList>
    </citation>
    <scope>NUCLEOTIDE SEQUENCE [LARGE SCALE GENOMIC DNA]</scope>
    <source>
        <strain evidence="2">Ribe_18-Q3-R11-54_MAXAC.273</strain>
    </source>
</reference>
<evidence type="ECO:0000313" key="3">
    <source>
        <dbReference type="Proteomes" id="UP000808337"/>
    </source>
</evidence>
<gene>
    <name evidence="2" type="ORF">IPP15_08640</name>
</gene>
<dbReference type="Proteomes" id="UP000808337">
    <property type="component" value="Unassembled WGS sequence"/>
</dbReference>
<dbReference type="Pfam" id="PF13585">
    <property type="entry name" value="CHU_C"/>
    <property type="match status" value="1"/>
</dbReference>
<comment type="caution">
    <text evidence="2">The sequence shown here is derived from an EMBL/GenBank/DDBJ whole genome shotgun (WGS) entry which is preliminary data.</text>
</comment>
<dbReference type="EMBL" id="JADKGY010000006">
    <property type="protein sequence ID" value="MBK9982478.1"/>
    <property type="molecule type" value="Genomic_DNA"/>
</dbReference>
<accession>A0A9D7SUZ9</accession>
<protein>
    <submittedName>
        <fullName evidence="2">Gliding motility-associated C-terminal domain-containing protein</fullName>
    </submittedName>
</protein>
<dbReference type="InterPro" id="IPR013783">
    <property type="entry name" value="Ig-like_fold"/>
</dbReference>
<evidence type="ECO:0000313" key="2">
    <source>
        <dbReference type="EMBL" id="MBK9982478.1"/>
    </source>
</evidence>
<dbReference type="InterPro" id="IPR026341">
    <property type="entry name" value="T9SS_type_B"/>
</dbReference>
<name>A0A9D7SUZ9_9BACT</name>
<dbReference type="Pfam" id="PF19081">
    <property type="entry name" value="Ig_7"/>
    <property type="match status" value="1"/>
</dbReference>
<dbReference type="InterPro" id="IPR044023">
    <property type="entry name" value="Ig_7"/>
</dbReference>
<organism evidence="2 3">
    <name type="scientific">Candidatus Opimibacter skivensis</name>
    <dbReference type="NCBI Taxonomy" id="2982028"/>
    <lineage>
        <taxon>Bacteria</taxon>
        <taxon>Pseudomonadati</taxon>
        <taxon>Bacteroidota</taxon>
        <taxon>Saprospiria</taxon>
        <taxon>Saprospirales</taxon>
        <taxon>Saprospiraceae</taxon>
        <taxon>Candidatus Opimibacter</taxon>
    </lineage>
</organism>
<evidence type="ECO:0000259" key="1">
    <source>
        <dbReference type="Pfam" id="PF19081"/>
    </source>
</evidence>